<proteinExistence type="predicted"/>
<organism evidence="1 2">
    <name type="scientific">Mycena venus</name>
    <dbReference type="NCBI Taxonomy" id="2733690"/>
    <lineage>
        <taxon>Eukaryota</taxon>
        <taxon>Fungi</taxon>
        <taxon>Dikarya</taxon>
        <taxon>Basidiomycota</taxon>
        <taxon>Agaricomycotina</taxon>
        <taxon>Agaricomycetes</taxon>
        <taxon>Agaricomycetidae</taxon>
        <taxon>Agaricales</taxon>
        <taxon>Marasmiineae</taxon>
        <taxon>Mycenaceae</taxon>
        <taxon>Mycena</taxon>
    </lineage>
</organism>
<dbReference type="OrthoDB" id="3036659at2759"/>
<dbReference type="EMBL" id="JACAZI010000041">
    <property type="protein sequence ID" value="KAF7326658.1"/>
    <property type="molecule type" value="Genomic_DNA"/>
</dbReference>
<reference evidence="1" key="1">
    <citation type="submission" date="2020-05" db="EMBL/GenBank/DDBJ databases">
        <title>Mycena genomes resolve the evolution of fungal bioluminescence.</title>
        <authorList>
            <person name="Tsai I.J."/>
        </authorList>
    </citation>
    <scope>NUCLEOTIDE SEQUENCE</scope>
    <source>
        <strain evidence="1">CCC161011</strain>
    </source>
</reference>
<keyword evidence="2" id="KW-1185">Reference proteome</keyword>
<evidence type="ECO:0000313" key="2">
    <source>
        <dbReference type="Proteomes" id="UP000620124"/>
    </source>
</evidence>
<accession>A0A8H6WT49</accession>
<name>A0A8H6WT49_9AGAR</name>
<evidence type="ECO:0000313" key="1">
    <source>
        <dbReference type="EMBL" id="KAF7326658.1"/>
    </source>
</evidence>
<protein>
    <submittedName>
        <fullName evidence="1">Uncharacterized protein</fullName>
    </submittedName>
</protein>
<sequence>MLTSSSSDKTSTAYSTAYSPWPWAALRIYLQLFLGCFGFGVEQPQGERKETFSGTHHASYCATYSPIEYLRRTYIARIVARHFRVPVALPSNSGDLAPLSPDALSAAPRTHLDYRTTYPLLHGIIHPLLELYRRSHTPSDISHNSSCGCPSETGPGCSPEDHACAPCPCPNDYRLEKQTSNGYHSLYCIKCGKTCYACVGTGPFRASDVAP</sequence>
<gene>
    <name evidence="1" type="ORF">MVEN_02602900</name>
</gene>
<comment type="caution">
    <text evidence="1">The sequence shown here is derived from an EMBL/GenBank/DDBJ whole genome shotgun (WGS) entry which is preliminary data.</text>
</comment>
<dbReference type="Proteomes" id="UP000620124">
    <property type="component" value="Unassembled WGS sequence"/>
</dbReference>
<dbReference type="AlphaFoldDB" id="A0A8H6WT49"/>